<protein>
    <submittedName>
        <fullName evidence="2">Uncharacterized protein</fullName>
    </submittedName>
</protein>
<sequence>MENQRSLPSPNSTQNHTNNKPISSYLGSPRFLNGLLTRSLSDTETIKTSQFQTSRSRLYDVESVTSQNSILDGMQNLNLRNPFGYDRKPPNPISNKHPNNKLESKTIKTTTRNMPHFQTSRGPLNDTESSIIDGMQNLNLGNPLGYDRKLPNPITKKPPNNKLESESIGLALIDPIESSGKIPVLFGAKLKVEIPCSIEVKNTCGNFGEMESSEDYTCVITHGPNPRTTHIFDNCIVESFCGFRKLSELVRDNSCNSCKVDHTERKDI</sequence>
<dbReference type="InterPro" id="IPR044593">
    <property type="entry name" value="FLZ8/MARD1"/>
</dbReference>
<dbReference type="PANTHER" id="PTHR46443:SF14">
    <property type="entry name" value="FLZ-TYPE DOMAIN-CONTAINING PROTEIN"/>
    <property type="match status" value="1"/>
</dbReference>
<evidence type="ECO:0000313" key="3">
    <source>
        <dbReference type="Proteomes" id="UP001291623"/>
    </source>
</evidence>
<keyword evidence="3" id="KW-1185">Reference proteome</keyword>
<dbReference type="Proteomes" id="UP001291623">
    <property type="component" value="Unassembled WGS sequence"/>
</dbReference>
<proteinExistence type="predicted"/>
<gene>
    <name evidence="2" type="ORF">RND71_018842</name>
</gene>
<reference evidence="2" key="1">
    <citation type="submission" date="2023-12" db="EMBL/GenBank/DDBJ databases">
        <title>Genome assembly of Anisodus tanguticus.</title>
        <authorList>
            <person name="Wang Y.-J."/>
        </authorList>
    </citation>
    <scope>NUCLEOTIDE SEQUENCE</scope>
    <source>
        <strain evidence="2">KB-2021</strain>
        <tissue evidence="2">Leaf</tissue>
    </source>
</reference>
<feature type="region of interest" description="Disordered" evidence="1">
    <location>
        <begin position="1"/>
        <end position="26"/>
    </location>
</feature>
<evidence type="ECO:0000256" key="1">
    <source>
        <dbReference type="SAM" id="MobiDB-lite"/>
    </source>
</evidence>
<dbReference type="AlphaFoldDB" id="A0AAE1S512"/>
<organism evidence="2 3">
    <name type="scientific">Anisodus tanguticus</name>
    <dbReference type="NCBI Taxonomy" id="243964"/>
    <lineage>
        <taxon>Eukaryota</taxon>
        <taxon>Viridiplantae</taxon>
        <taxon>Streptophyta</taxon>
        <taxon>Embryophyta</taxon>
        <taxon>Tracheophyta</taxon>
        <taxon>Spermatophyta</taxon>
        <taxon>Magnoliopsida</taxon>
        <taxon>eudicotyledons</taxon>
        <taxon>Gunneridae</taxon>
        <taxon>Pentapetalae</taxon>
        <taxon>asterids</taxon>
        <taxon>lamiids</taxon>
        <taxon>Solanales</taxon>
        <taxon>Solanaceae</taxon>
        <taxon>Solanoideae</taxon>
        <taxon>Hyoscyameae</taxon>
        <taxon>Anisodus</taxon>
    </lineage>
</organism>
<evidence type="ECO:0000313" key="2">
    <source>
        <dbReference type="EMBL" id="KAK4363601.1"/>
    </source>
</evidence>
<dbReference type="EMBL" id="JAVYJV010000009">
    <property type="protein sequence ID" value="KAK4363601.1"/>
    <property type="molecule type" value="Genomic_DNA"/>
</dbReference>
<dbReference type="PANTHER" id="PTHR46443">
    <property type="entry name" value="FCS-LIKE ZINC FINGER 8"/>
    <property type="match status" value="1"/>
</dbReference>
<accession>A0AAE1S512</accession>
<comment type="caution">
    <text evidence="2">The sequence shown here is derived from an EMBL/GenBank/DDBJ whole genome shotgun (WGS) entry which is preliminary data.</text>
</comment>
<name>A0AAE1S512_9SOLA</name>